<dbReference type="Gene3D" id="1.10.287.950">
    <property type="entry name" value="Methyl-accepting chemotaxis protein"/>
    <property type="match status" value="1"/>
</dbReference>
<evidence type="ECO:0000256" key="3">
    <source>
        <dbReference type="PROSITE-ProRule" id="PRU00284"/>
    </source>
</evidence>
<feature type="domain" description="HAMP" evidence="6">
    <location>
        <begin position="296"/>
        <end position="348"/>
    </location>
</feature>
<dbReference type="Gene3D" id="3.30.450.20">
    <property type="entry name" value="PAS domain"/>
    <property type="match status" value="1"/>
</dbReference>
<evidence type="ECO:0000256" key="2">
    <source>
        <dbReference type="ARBA" id="ARBA00029447"/>
    </source>
</evidence>
<feature type="domain" description="Methyl-accepting transducer" evidence="5">
    <location>
        <begin position="474"/>
        <end position="696"/>
    </location>
</feature>
<keyword evidence="4" id="KW-0812">Transmembrane</keyword>
<dbReference type="Pfam" id="PF00672">
    <property type="entry name" value="HAMP"/>
    <property type="match status" value="1"/>
</dbReference>
<dbReference type="GO" id="GO:0007165">
    <property type="term" value="P:signal transduction"/>
    <property type="evidence" value="ECO:0007669"/>
    <property type="project" value="UniProtKB-KW"/>
</dbReference>
<dbReference type="CDD" id="cd06225">
    <property type="entry name" value="HAMP"/>
    <property type="match status" value="1"/>
</dbReference>
<dbReference type="PANTHER" id="PTHR32089">
    <property type="entry name" value="METHYL-ACCEPTING CHEMOTAXIS PROTEIN MCPB"/>
    <property type="match status" value="1"/>
</dbReference>
<accession>A0A0F3IWW0</accession>
<dbReference type="InterPro" id="IPR003660">
    <property type="entry name" value="HAMP_dom"/>
</dbReference>
<dbReference type="Pfam" id="PF00015">
    <property type="entry name" value="MCPsignal"/>
    <property type="match status" value="1"/>
</dbReference>
<organism evidence="7 8">
    <name type="scientific">Elstera litoralis</name>
    <dbReference type="NCBI Taxonomy" id="552518"/>
    <lineage>
        <taxon>Bacteria</taxon>
        <taxon>Pseudomonadati</taxon>
        <taxon>Pseudomonadota</taxon>
        <taxon>Alphaproteobacteria</taxon>
        <taxon>Rhodospirillales</taxon>
        <taxon>Rhodospirillaceae</taxon>
        <taxon>Elstera</taxon>
    </lineage>
</organism>
<dbReference type="RefSeq" id="WP_045774142.1">
    <property type="nucleotide sequence ID" value="NZ_LAJY01000007.1"/>
</dbReference>
<keyword evidence="4" id="KW-0472">Membrane</keyword>
<dbReference type="Proteomes" id="UP000033774">
    <property type="component" value="Unassembled WGS sequence"/>
</dbReference>
<dbReference type="PROSITE" id="PS50111">
    <property type="entry name" value="CHEMOTAXIS_TRANSDUC_2"/>
    <property type="match status" value="1"/>
</dbReference>
<dbReference type="SMART" id="SM00283">
    <property type="entry name" value="MA"/>
    <property type="match status" value="1"/>
</dbReference>
<sequence>MAEHRKPKNRAPRLTLRRVLVALFLIIAIAVGVQQSRMISRYTQFATDTLNSSTGQILTFFVRDKLTRIYGERISPIANEWSRSNGLGQAVEEKDAVKLGFMTDTFYTLTPVVEQQINLVAVNVFTPEMVFVARSSKGGKSSATEDAAVLDQLKARDKGAQRQELTHLWQSSDGRPLHSIFVPVGGFRVLAVMEIVTDPMHLLEGIGPSLAGTVEIFDGKNQSLYKSEGLPADVIAVATARATLLGSNNRPWATVGFTRGIDSFVEQVDEVQSEGQKALLLLAVIVVIGGFIVLRITVFRPLGAFARVMEAIASGNTRQEIPPTGPDEMAVMARALTHLRSSVENVLHLKQMVDSSPTPTALLGKDGTVAFLNPAGRSFCDSHALATDSKDLLGLGDARLTQCLSGTGEALRGLRLHIGENDITASLEPVRDATGDIVGLALTWLDVTTQIVAARQADAMMHDVQTVASSVDRQAQSLNHVAESLIERSRHTITLAGDVGGLMAQSSESALQVSGATEELTSAIREISERAADAQRSADSATRFLTETGDTVKTLAASAAEVDGIVQFITGLADQTKLLALNATIEAARAGDSGRGFAVVAQEVKKLAESTTSATSRIAETVHAIRDSLNATVRGFESVRAAVTEVNMLQTSIASAVEQHNATSTEVASRVGQIATQAQAAASLVQQVLSEAKSTGTIADTLTNSARSLSGEAGSLNGALTDYAAQAQNNAA</sequence>
<dbReference type="InterPro" id="IPR004089">
    <property type="entry name" value="MCPsignal_dom"/>
</dbReference>
<evidence type="ECO:0008006" key="9">
    <source>
        <dbReference type="Google" id="ProtNLM"/>
    </source>
</evidence>
<keyword evidence="8" id="KW-1185">Reference proteome</keyword>
<evidence type="ECO:0000313" key="8">
    <source>
        <dbReference type="Proteomes" id="UP000033774"/>
    </source>
</evidence>
<evidence type="ECO:0000256" key="4">
    <source>
        <dbReference type="SAM" id="Phobius"/>
    </source>
</evidence>
<keyword evidence="1 3" id="KW-0807">Transducer</keyword>
<evidence type="ECO:0000313" key="7">
    <source>
        <dbReference type="EMBL" id="KJV11122.1"/>
    </source>
</evidence>
<comment type="caution">
    <text evidence="7">The sequence shown here is derived from an EMBL/GenBank/DDBJ whole genome shotgun (WGS) entry which is preliminary data.</text>
</comment>
<gene>
    <name evidence="7" type="ORF">VZ95_00480</name>
</gene>
<reference evidence="7 8" key="1">
    <citation type="submission" date="2015-03" db="EMBL/GenBank/DDBJ databases">
        <title>Draft genome sequence of Elstera litoralis.</title>
        <authorList>
            <person name="Rahalkar M.C."/>
            <person name="Dhakephalkar P.K."/>
            <person name="Pore S.D."/>
            <person name="Arora P."/>
            <person name="Kapse N.G."/>
            <person name="Pandit P.S."/>
        </authorList>
    </citation>
    <scope>NUCLEOTIDE SEQUENCE [LARGE SCALE GENOMIC DNA]</scope>
    <source>
        <strain evidence="7 8">Dia-1</strain>
    </source>
</reference>
<feature type="transmembrane region" description="Helical" evidence="4">
    <location>
        <begin position="278"/>
        <end position="299"/>
    </location>
</feature>
<dbReference type="GO" id="GO:0016020">
    <property type="term" value="C:membrane"/>
    <property type="evidence" value="ECO:0007669"/>
    <property type="project" value="InterPro"/>
</dbReference>
<evidence type="ECO:0000259" key="5">
    <source>
        <dbReference type="PROSITE" id="PS50111"/>
    </source>
</evidence>
<dbReference type="PANTHER" id="PTHR32089:SF112">
    <property type="entry name" value="LYSOZYME-LIKE PROTEIN-RELATED"/>
    <property type="match status" value="1"/>
</dbReference>
<proteinExistence type="inferred from homology"/>
<dbReference type="AlphaFoldDB" id="A0A0F3IWW0"/>
<evidence type="ECO:0000259" key="6">
    <source>
        <dbReference type="PROSITE" id="PS50885"/>
    </source>
</evidence>
<comment type="similarity">
    <text evidence="2">Belongs to the methyl-accepting chemotaxis (MCP) protein family.</text>
</comment>
<dbReference type="SUPFAM" id="SSF58104">
    <property type="entry name" value="Methyl-accepting chemotaxis protein (MCP) signaling domain"/>
    <property type="match status" value="1"/>
</dbReference>
<keyword evidence="4" id="KW-1133">Transmembrane helix</keyword>
<name>A0A0F3IWW0_9PROT</name>
<dbReference type="SMART" id="SM00304">
    <property type="entry name" value="HAMP"/>
    <property type="match status" value="1"/>
</dbReference>
<dbReference type="Gene3D" id="6.10.340.10">
    <property type="match status" value="1"/>
</dbReference>
<protein>
    <recommendedName>
        <fullName evidence="9">Chemotaxis protein</fullName>
    </recommendedName>
</protein>
<evidence type="ECO:0000256" key="1">
    <source>
        <dbReference type="ARBA" id="ARBA00023224"/>
    </source>
</evidence>
<dbReference type="PROSITE" id="PS50885">
    <property type="entry name" value="HAMP"/>
    <property type="match status" value="1"/>
</dbReference>
<dbReference type="EMBL" id="LAJY01000007">
    <property type="protein sequence ID" value="KJV11122.1"/>
    <property type="molecule type" value="Genomic_DNA"/>
</dbReference>